<accession>A0A0N1R0J5</accession>
<dbReference type="HOGENOM" id="CLU_2958041_0_0_6"/>
<reference evidence="1 2" key="1">
    <citation type="journal article" date="2011" name="J. Bacteriol.">
        <title>Comparative genomics of 28 Salmonella enterica isolates: evidence for CRISPR-mediated adaptive sublineage evolution.</title>
        <authorList>
            <person name="Fricke W.F."/>
            <person name="Mammel M.K."/>
            <person name="McDermott P.F."/>
            <person name="Tartera C."/>
            <person name="White D.G."/>
            <person name="Leclerc J.E."/>
            <person name="Ravel J."/>
            <person name="Cebula T.A."/>
        </authorList>
    </citation>
    <scope>NUCLEOTIDE SEQUENCE [LARGE SCALE GENOMIC DNA]</scope>
    <source>
        <strain evidence="1 2">CVM19633</strain>
    </source>
</reference>
<evidence type="ECO:0000313" key="1">
    <source>
        <dbReference type="EMBL" id="ACF92550.1"/>
    </source>
</evidence>
<proteinExistence type="predicted"/>
<dbReference type="KEGG" id="sew:SeSA_A4590"/>
<evidence type="ECO:0000313" key="2">
    <source>
        <dbReference type="Proteomes" id="UP000001865"/>
    </source>
</evidence>
<dbReference type="Proteomes" id="UP000001865">
    <property type="component" value="Chromosome"/>
</dbReference>
<dbReference type="AlphaFoldDB" id="A0A0N1R0J5"/>
<organism evidence="1 2">
    <name type="scientific">Salmonella schwarzengrund (strain CVM19633)</name>
    <dbReference type="NCBI Taxonomy" id="439843"/>
    <lineage>
        <taxon>Bacteria</taxon>
        <taxon>Pseudomonadati</taxon>
        <taxon>Pseudomonadota</taxon>
        <taxon>Gammaproteobacteria</taxon>
        <taxon>Enterobacterales</taxon>
        <taxon>Enterobacteriaceae</taxon>
        <taxon>Salmonella</taxon>
    </lineage>
</organism>
<gene>
    <name evidence="1" type="ordered locus">SeSA_A4590</name>
</gene>
<sequence>MQWLFNIQVKKQDAALALSSAHTELTAADNRTILVLPANSILFNFSPGYFLSACLTDTH</sequence>
<name>A0A0N1R0J5_SALSV</name>
<protein>
    <submittedName>
        <fullName evidence="1">Uncharacterized protein</fullName>
    </submittedName>
</protein>
<dbReference type="EMBL" id="CP001127">
    <property type="protein sequence ID" value="ACF92550.1"/>
    <property type="molecule type" value="Genomic_DNA"/>
</dbReference>